<feature type="domain" description="NAD-dependent epimerase/dehydratase" evidence="1">
    <location>
        <begin position="7"/>
        <end position="240"/>
    </location>
</feature>
<dbReference type="GO" id="GO:0004029">
    <property type="term" value="F:aldehyde dehydrogenase (NAD+) activity"/>
    <property type="evidence" value="ECO:0007669"/>
    <property type="project" value="TreeGrafter"/>
</dbReference>
<dbReference type="EMBL" id="DXIQ01000070">
    <property type="protein sequence ID" value="HIV39470.1"/>
    <property type="molecule type" value="Genomic_DNA"/>
</dbReference>
<evidence type="ECO:0000259" key="1">
    <source>
        <dbReference type="Pfam" id="PF01370"/>
    </source>
</evidence>
<sequence length="361" mass="40460">MGKTVYLVTGAAGFLGSHVCDELLERGDHVRALVLPGDKSVKYVPKEVEISEGDLCDVESLERFFTIPEGDSSIVIHCASMVTTNPDYNQKLMDVNVGGTQNMIDMCLKHPECRKMVYVSSTGAIPELPKGTPIRETHQFTPVDESRQVGCYSQSKALATQAVLDAFRERGLKACVVHPSGILGQKDYAVGETTGTVIKIMNGKMPIGMGDSFNLCDVRDLAHGCIGAADKGRDGECYILGNKEVTLKEMCRMLHEASGCKTPYFYLPIRLAYILAGYMERRARKTGEKPLMTDFAVYNLARNNQFDYSKAEKELGYHTRPYEETLRDEARWLMREGYIEYRRNEKRAVPKQGIQTKEIFH</sequence>
<dbReference type="Gene3D" id="3.40.50.720">
    <property type="entry name" value="NAD(P)-binding Rossmann-like Domain"/>
    <property type="match status" value="1"/>
</dbReference>
<protein>
    <submittedName>
        <fullName evidence="2">NAD-dependent epimerase/dehydratase family protein</fullName>
    </submittedName>
</protein>
<dbReference type="Proteomes" id="UP000886814">
    <property type="component" value="Unassembled WGS sequence"/>
</dbReference>
<dbReference type="Pfam" id="PF01370">
    <property type="entry name" value="Epimerase"/>
    <property type="match status" value="1"/>
</dbReference>
<dbReference type="SUPFAM" id="SSF51735">
    <property type="entry name" value="NAD(P)-binding Rossmann-fold domains"/>
    <property type="match status" value="1"/>
</dbReference>
<dbReference type="AlphaFoldDB" id="A0A9D1PDZ6"/>
<proteinExistence type="predicted"/>
<accession>A0A9D1PDZ6</accession>
<reference evidence="2" key="2">
    <citation type="submission" date="2021-04" db="EMBL/GenBank/DDBJ databases">
        <authorList>
            <person name="Gilroy R."/>
        </authorList>
    </citation>
    <scope>NUCLEOTIDE SEQUENCE</scope>
    <source>
        <strain evidence="2">CHK195-9823</strain>
    </source>
</reference>
<dbReference type="GO" id="GO:0005737">
    <property type="term" value="C:cytoplasm"/>
    <property type="evidence" value="ECO:0007669"/>
    <property type="project" value="TreeGrafter"/>
</dbReference>
<dbReference type="PANTHER" id="PTHR48079">
    <property type="entry name" value="PROTEIN YEEZ"/>
    <property type="match status" value="1"/>
</dbReference>
<evidence type="ECO:0000313" key="3">
    <source>
        <dbReference type="Proteomes" id="UP000886814"/>
    </source>
</evidence>
<dbReference type="InterPro" id="IPR001509">
    <property type="entry name" value="Epimerase_deHydtase"/>
</dbReference>
<dbReference type="InterPro" id="IPR036291">
    <property type="entry name" value="NAD(P)-bd_dom_sf"/>
</dbReference>
<comment type="caution">
    <text evidence="2">The sequence shown here is derived from an EMBL/GenBank/DDBJ whole genome shotgun (WGS) entry which is preliminary data.</text>
</comment>
<reference evidence="2" key="1">
    <citation type="journal article" date="2021" name="PeerJ">
        <title>Extensive microbial diversity within the chicken gut microbiome revealed by metagenomics and culture.</title>
        <authorList>
            <person name="Gilroy R."/>
            <person name="Ravi A."/>
            <person name="Getino M."/>
            <person name="Pursley I."/>
            <person name="Horton D.L."/>
            <person name="Alikhan N.F."/>
            <person name="Baker D."/>
            <person name="Gharbi K."/>
            <person name="Hall N."/>
            <person name="Watson M."/>
            <person name="Adriaenssens E.M."/>
            <person name="Foster-Nyarko E."/>
            <person name="Jarju S."/>
            <person name="Secka A."/>
            <person name="Antonio M."/>
            <person name="Oren A."/>
            <person name="Chaudhuri R.R."/>
            <person name="La Ragione R."/>
            <person name="Hildebrand F."/>
            <person name="Pallen M.J."/>
        </authorList>
    </citation>
    <scope>NUCLEOTIDE SEQUENCE</scope>
    <source>
        <strain evidence="2">CHK195-9823</strain>
    </source>
</reference>
<name>A0A9D1PDZ6_9FIRM</name>
<dbReference type="PANTHER" id="PTHR48079:SF6">
    <property type="entry name" value="NAD(P)-BINDING DOMAIN-CONTAINING PROTEIN-RELATED"/>
    <property type="match status" value="1"/>
</dbReference>
<evidence type="ECO:0000313" key="2">
    <source>
        <dbReference type="EMBL" id="HIV39470.1"/>
    </source>
</evidence>
<gene>
    <name evidence="2" type="ORF">H9747_10830</name>
</gene>
<organism evidence="2 3">
    <name type="scientific">Candidatus Blautia stercorigallinarum</name>
    <dbReference type="NCBI Taxonomy" id="2838501"/>
    <lineage>
        <taxon>Bacteria</taxon>
        <taxon>Bacillati</taxon>
        <taxon>Bacillota</taxon>
        <taxon>Clostridia</taxon>
        <taxon>Lachnospirales</taxon>
        <taxon>Lachnospiraceae</taxon>
        <taxon>Blautia</taxon>
    </lineage>
</organism>
<dbReference type="InterPro" id="IPR051783">
    <property type="entry name" value="NAD(P)-dependent_oxidoreduct"/>
</dbReference>